<keyword evidence="1" id="KW-0521">NADP</keyword>
<comment type="similarity">
    <text evidence="3">Belongs to the short-chain dehydrogenases/reductases (SDR) family.</text>
</comment>
<dbReference type="Pfam" id="PF00106">
    <property type="entry name" value="adh_short"/>
    <property type="match status" value="1"/>
</dbReference>
<dbReference type="GO" id="GO:0016491">
    <property type="term" value="F:oxidoreductase activity"/>
    <property type="evidence" value="ECO:0007669"/>
    <property type="project" value="UniProtKB-KW"/>
</dbReference>
<accession>A0AAD8I1P2</accession>
<dbReference type="PRINTS" id="PR00080">
    <property type="entry name" value="SDRFAMILY"/>
</dbReference>
<dbReference type="Proteomes" id="UP001237642">
    <property type="component" value="Unassembled WGS sequence"/>
</dbReference>
<protein>
    <submittedName>
        <fullName evidence="4">Tropinone reductase</fullName>
    </submittedName>
</protein>
<gene>
    <name evidence="4" type="ORF">POM88_024271</name>
</gene>
<keyword evidence="2" id="KW-0560">Oxidoreductase</keyword>
<reference evidence="4" key="2">
    <citation type="submission" date="2023-05" db="EMBL/GenBank/DDBJ databases">
        <authorList>
            <person name="Schelkunov M.I."/>
        </authorList>
    </citation>
    <scope>NUCLEOTIDE SEQUENCE</scope>
    <source>
        <strain evidence="4">Hsosn_3</strain>
        <tissue evidence="4">Leaf</tissue>
    </source>
</reference>
<reference evidence="4" key="1">
    <citation type="submission" date="2023-02" db="EMBL/GenBank/DDBJ databases">
        <title>Genome of toxic invasive species Heracleum sosnowskyi carries increased number of genes despite the absence of recent whole-genome duplications.</title>
        <authorList>
            <person name="Schelkunov M."/>
            <person name="Shtratnikova V."/>
            <person name="Makarenko M."/>
            <person name="Klepikova A."/>
            <person name="Omelchenko D."/>
            <person name="Novikova G."/>
            <person name="Obukhova E."/>
            <person name="Bogdanov V."/>
            <person name="Penin A."/>
            <person name="Logacheva M."/>
        </authorList>
    </citation>
    <scope>NUCLEOTIDE SEQUENCE</scope>
    <source>
        <strain evidence="4">Hsosn_3</strain>
        <tissue evidence="4">Leaf</tissue>
    </source>
</reference>
<dbReference type="AlphaFoldDB" id="A0AAD8I1P2"/>
<evidence type="ECO:0000313" key="5">
    <source>
        <dbReference type="Proteomes" id="UP001237642"/>
    </source>
</evidence>
<dbReference type="PANTHER" id="PTHR42898:SF6">
    <property type="entry name" value="NADP-DEPENDENT MANNITOL DEHYDROGENASE"/>
    <property type="match status" value="1"/>
</dbReference>
<organism evidence="4 5">
    <name type="scientific">Heracleum sosnowskyi</name>
    <dbReference type="NCBI Taxonomy" id="360622"/>
    <lineage>
        <taxon>Eukaryota</taxon>
        <taxon>Viridiplantae</taxon>
        <taxon>Streptophyta</taxon>
        <taxon>Embryophyta</taxon>
        <taxon>Tracheophyta</taxon>
        <taxon>Spermatophyta</taxon>
        <taxon>Magnoliopsida</taxon>
        <taxon>eudicotyledons</taxon>
        <taxon>Gunneridae</taxon>
        <taxon>Pentapetalae</taxon>
        <taxon>asterids</taxon>
        <taxon>campanulids</taxon>
        <taxon>Apiales</taxon>
        <taxon>Apiaceae</taxon>
        <taxon>Apioideae</taxon>
        <taxon>apioid superclade</taxon>
        <taxon>Tordylieae</taxon>
        <taxon>Tordyliinae</taxon>
        <taxon>Heracleum</taxon>
    </lineage>
</organism>
<evidence type="ECO:0000256" key="3">
    <source>
        <dbReference type="RuleBase" id="RU000363"/>
    </source>
</evidence>
<dbReference type="InterPro" id="IPR045000">
    <property type="entry name" value="TR"/>
</dbReference>
<dbReference type="Pfam" id="PF13561">
    <property type="entry name" value="adh_short_C2"/>
    <property type="match status" value="1"/>
</dbReference>
<keyword evidence="5" id="KW-1185">Reference proteome</keyword>
<dbReference type="InterPro" id="IPR020904">
    <property type="entry name" value="Sc_DH/Rdtase_CS"/>
</dbReference>
<name>A0AAD8I1P2_9APIA</name>
<comment type="caution">
    <text evidence="4">The sequence shown here is derived from an EMBL/GenBank/DDBJ whole genome shotgun (WGS) entry which is preliminary data.</text>
</comment>
<sequence length="301" mass="32196">MAKTAIGSGGDKRWSLDGTTALVTGGTRGIGHAIVEELAGFGASIYICSRNQEDIDECLAEWKIKGFTVTGSVCDLKSRSEREQLMKSVASAFNGKLNILVNNAAIAISKETTDYTAEDFSNTMSINFEAPYHLCQLAQPLLKASRAGNIVFISSLSTAVTLPDFSVYSSSKGAINQLTKNLACEWAKHNIRVNSVAPWVTKTPLLQKLEDETPGFAESINAMVSRTPLCQAAEQNEVSPLVGQASGYMEKLNGMVSQTPIPRPGEQSKVSALVIFLCLPAASYITDQIICVDGGLTVSGY</sequence>
<dbReference type="Gene3D" id="3.40.50.720">
    <property type="entry name" value="NAD(P)-binding Rossmann-like Domain"/>
    <property type="match status" value="2"/>
</dbReference>
<dbReference type="PANTHER" id="PTHR42898">
    <property type="entry name" value="TROPINONE REDUCTASE"/>
    <property type="match status" value="1"/>
</dbReference>
<dbReference type="PROSITE" id="PS00061">
    <property type="entry name" value="ADH_SHORT"/>
    <property type="match status" value="1"/>
</dbReference>
<dbReference type="PRINTS" id="PR00081">
    <property type="entry name" value="GDHRDH"/>
</dbReference>
<dbReference type="EMBL" id="JAUIZM010000006">
    <property type="protein sequence ID" value="KAK1377527.1"/>
    <property type="molecule type" value="Genomic_DNA"/>
</dbReference>
<evidence type="ECO:0000313" key="4">
    <source>
        <dbReference type="EMBL" id="KAK1377527.1"/>
    </source>
</evidence>
<evidence type="ECO:0000256" key="2">
    <source>
        <dbReference type="ARBA" id="ARBA00023002"/>
    </source>
</evidence>
<dbReference type="InterPro" id="IPR002347">
    <property type="entry name" value="SDR_fam"/>
</dbReference>
<dbReference type="InterPro" id="IPR036291">
    <property type="entry name" value="NAD(P)-bd_dom_sf"/>
</dbReference>
<evidence type="ECO:0000256" key="1">
    <source>
        <dbReference type="ARBA" id="ARBA00022857"/>
    </source>
</evidence>
<dbReference type="SUPFAM" id="SSF51735">
    <property type="entry name" value="NAD(P)-binding Rossmann-fold domains"/>
    <property type="match status" value="1"/>
</dbReference>
<proteinExistence type="inferred from homology"/>